<sequence>MLDFVPQIRCADIPTGPHRQRRVCQYRAPISHFHFLTWCGHKVRLWYLNASTYAASLPFDTRVQSDQVELVKILRLISLEEHSALLAGQWHITAQTEFHIEVDGDNLSLCERVTNAMQPLERRPGPFGSQTAVFAEGGGARDEPVLMIKISWLAPHLLRHELAMMRTIQKLGLPYAPVAYGMVVIPTTGFQGNPCEELDISSSRSRVACALLTKQHIGDRIGAQCSPRDVLSIHMQLVDVLFKLAKGNFHYRDLNTGNVRVLQGHTDILLLVDLGNMRSNFSPRERPEMTYAEAMLDRATDDTRSANVAFLPTCCLEVKNAIELWAESLHSAQRDFQAAINRDPSHGVQSGLQRISATLEVFRSVLKTLALHSHRYIDDLESALYLHVWTRACNYHANGNENANVENLGVLVKQLCDLSGKRKAWKRDASWHTFLNKYCPRASDAWTDLMRELRTTIYDAREELNRDLADHFDAINSLKLDSLQDRLTRAQWELGVEVKDIIVEVFGDRGIAEDTGLHDVERRCFEKCSSLMRAAVASGQEM</sequence>
<dbReference type="GeneID" id="37010954"/>
<evidence type="ECO:0000313" key="1">
    <source>
        <dbReference type="EMBL" id="PWN17706.1"/>
    </source>
</evidence>
<dbReference type="EMBL" id="KZ819342">
    <property type="protein sequence ID" value="PWN17706.1"/>
    <property type="molecule type" value="Genomic_DNA"/>
</dbReference>
<accession>A0A316TW11</accession>
<gene>
    <name evidence="1" type="ORF">BCV69DRAFT_130509</name>
</gene>
<evidence type="ECO:0000313" key="2">
    <source>
        <dbReference type="Proteomes" id="UP000245942"/>
    </source>
</evidence>
<protein>
    <recommendedName>
        <fullName evidence="3">Fungal-type protein kinase domain-containing protein</fullName>
    </recommendedName>
</protein>
<reference evidence="1 2" key="1">
    <citation type="journal article" date="2018" name="Mol. Biol. Evol.">
        <title>Broad Genomic Sampling Reveals a Smut Pathogenic Ancestry of the Fungal Clade Ustilaginomycotina.</title>
        <authorList>
            <person name="Kijpornyongpan T."/>
            <person name="Mondo S.J."/>
            <person name="Barry K."/>
            <person name="Sandor L."/>
            <person name="Lee J."/>
            <person name="Lipzen A."/>
            <person name="Pangilinan J."/>
            <person name="LaButti K."/>
            <person name="Hainaut M."/>
            <person name="Henrissat B."/>
            <person name="Grigoriev I.V."/>
            <person name="Spatafora J.W."/>
            <person name="Aime M.C."/>
        </authorList>
    </citation>
    <scope>NUCLEOTIDE SEQUENCE [LARGE SCALE GENOMIC DNA]</scope>
    <source>
        <strain evidence="1 2">MCA 4718</strain>
    </source>
</reference>
<dbReference type="AlphaFoldDB" id="A0A316TW11"/>
<proteinExistence type="predicted"/>
<dbReference type="OrthoDB" id="5584477at2759"/>
<keyword evidence="2" id="KW-1185">Reference proteome</keyword>
<organism evidence="1 2">
    <name type="scientific">Pseudomicrostroma glucosiphilum</name>
    <dbReference type="NCBI Taxonomy" id="1684307"/>
    <lineage>
        <taxon>Eukaryota</taxon>
        <taxon>Fungi</taxon>
        <taxon>Dikarya</taxon>
        <taxon>Basidiomycota</taxon>
        <taxon>Ustilaginomycotina</taxon>
        <taxon>Exobasidiomycetes</taxon>
        <taxon>Microstromatales</taxon>
        <taxon>Microstromatales incertae sedis</taxon>
        <taxon>Pseudomicrostroma</taxon>
    </lineage>
</organism>
<dbReference type="RefSeq" id="XP_025344866.1">
    <property type="nucleotide sequence ID" value="XM_025489220.1"/>
</dbReference>
<name>A0A316TW11_9BASI</name>
<dbReference type="Proteomes" id="UP000245942">
    <property type="component" value="Unassembled WGS sequence"/>
</dbReference>
<evidence type="ECO:0008006" key="3">
    <source>
        <dbReference type="Google" id="ProtNLM"/>
    </source>
</evidence>